<dbReference type="AlphaFoldDB" id="A0A0F3L2Q7"/>
<evidence type="ECO:0000313" key="2">
    <source>
        <dbReference type="Proteomes" id="UP000033651"/>
    </source>
</evidence>
<gene>
    <name evidence="1" type="ORF">VI08_03570</name>
</gene>
<reference evidence="1 2" key="1">
    <citation type="submission" date="2015-03" db="EMBL/GenBank/DDBJ databases">
        <title>Draft genome sequence of Luteibacter yeojuensis strain SU11.</title>
        <authorList>
            <person name="Sulaiman J."/>
            <person name="Priya K."/>
            <person name="Chan K.-G."/>
        </authorList>
    </citation>
    <scope>NUCLEOTIDE SEQUENCE [LARGE SCALE GENOMIC DNA]</scope>
    <source>
        <strain evidence="1 2">SU11</strain>
    </source>
</reference>
<dbReference type="Proteomes" id="UP000033651">
    <property type="component" value="Unassembled WGS sequence"/>
</dbReference>
<evidence type="ECO:0000313" key="1">
    <source>
        <dbReference type="EMBL" id="KJV36619.1"/>
    </source>
</evidence>
<keyword evidence="2" id="KW-1185">Reference proteome</keyword>
<name>A0A0F3L2Q7_9GAMM</name>
<accession>A0A0F3L2Q7</accession>
<dbReference type="OrthoDB" id="6454134at2"/>
<proteinExistence type="predicted"/>
<sequence>MKIGLTTQSKFPVCVDVEYVIFAMLLQAETVLVLISDDDELPSWIPIELFQITDCRMDSSWLFQQFSNPGGIRALWGYARLIQDDEHFDALVERDPGALRVFYEEKHRMSVQSNAFK</sequence>
<dbReference type="EMBL" id="JZRB01000006">
    <property type="protein sequence ID" value="KJV36619.1"/>
    <property type="molecule type" value="Genomic_DNA"/>
</dbReference>
<comment type="caution">
    <text evidence="1">The sequence shown here is derived from an EMBL/GenBank/DDBJ whole genome shotgun (WGS) entry which is preliminary data.</text>
</comment>
<dbReference type="PATRIC" id="fig|345309.4.peg.3622"/>
<protein>
    <submittedName>
        <fullName evidence="1">Uncharacterized protein</fullName>
    </submittedName>
</protein>
<organism evidence="1 2">
    <name type="scientific">Luteibacter yeojuensis</name>
    <dbReference type="NCBI Taxonomy" id="345309"/>
    <lineage>
        <taxon>Bacteria</taxon>
        <taxon>Pseudomonadati</taxon>
        <taxon>Pseudomonadota</taxon>
        <taxon>Gammaproteobacteria</taxon>
        <taxon>Lysobacterales</taxon>
        <taxon>Rhodanobacteraceae</taxon>
        <taxon>Luteibacter</taxon>
    </lineage>
</organism>